<proteinExistence type="predicted"/>
<dbReference type="NCBIfam" id="TIGR01439">
    <property type="entry name" value="lp_hng_hel_AbrB"/>
    <property type="match status" value="1"/>
</dbReference>
<name>A0A7C3ARN3_9BACT</name>
<sequence length="76" mass="7862">MGAISRVTARGRTTIPREIREALGIAPGDSTVWEVAPDGTAIVRRAQPGGEADHGAVKQTPSKWASLVDEGGLGDP</sequence>
<dbReference type="GO" id="GO:0003677">
    <property type="term" value="F:DNA binding"/>
    <property type="evidence" value="ECO:0007669"/>
    <property type="project" value="UniProtKB-UniRule"/>
</dbReference>
<organism evidence="4">
    <name type="scientific">Thermorudis sp</name>
    <dbReference type="NCBI Taxonomy" id="1969470"/>
    <lineage>
        <taxon>Bacteria</taxon>
        <taxon>Pseudomonadati</taxon>
        <taxon>Thermomicrobiota</taxon>
        <taxon>Thermomicrobia</taxon>
        <taxon>Thermomicrobia incertae sedis</taxon>
        <taxon>Thermorudis</taxon>
    </lineage>
</organism>
<dbReference type="SMART" id="SM00966">
    <property type="entry name" value="SpoVT_AbrB"/>
    <property type="match status" value="1"/>
</dbReference>
<gene>
    <name evidence="4" type="ORF">ENP13_06685</name>
</gene>
<reference evidence="4" key="1">
    <citation type="journal article" date="2020" name="mSystems">
        <title>Genome- and Community-Level Interaction Insights into Carbon Utilization and Element Cycling Functions of Hydrothermarchaeota in Hydrothermal Sediment.</title>
        <authorList>
            <person name="Zhou Z."/>
            <person name="Liu Y."/>
            <person name="Xu W."/>
            <person name="Pan J."/>
            <person name="Luo Z.H."/>
            <person name="Li M."/>
        </authorList>
    </citation>
    <scope>NUCLEOTIDE SEQUENCE [LARGE SCALE GENOMIC DNA]</scope>
    <source>
        <strain evidence="4">SpSt-192</strain>
    </source>
</reference>
<feature type="domain" description="SpoVT-AbrB" evidence="3">
    <location>
        <begin position="2"/>
        <end position="48"/>
    </location>
</feature>
<evidence type="ECO:0000313" key="4">
    <source>
        <dbReference type="EMBL" id="HEX70914.1"/>
    </source>
</evidence>
<dbReference type="EMBL" id="DSID01000503">
    <property type="protein sequence ID" value="HEX70914.1"/>
    <property type="molecule type" value="Genomic_DNA"/>
</dbReference>
<protein>
    <submittedName>
        <fullName evidence="4">AbrB/MazE/SpoVT family DNA-binding domain-containing protein</fullName>
    </submittedName>
</protein>
<evidence type="ECO:0000259" key="3">
    <source>
        <dbReference type="PROSITE" id="PS51740"/>
    </source>
</evidence>
<dbReference type="SUPFAM" id="SSF89447">
    <property type="entry name" value="AbrB/MazE/MraZ-like"/>
    <property type="match status" value="1"/>
</dbReference>
<evidence type="ECO:0000256" key="1">
    <source>
        <dbReference type="PROSITE-ProRule" id="PRU01076"/>
    </source>
</evidence>
<dbReference type="AlphaFoldDB" id="A0A7C3ARN3"/>
<dbReference type="Gene3D" id="2.10.260.10">
    <property type="match status" value="1"/>
</dbReference>
<accession>A0A7C3ARN3</accession>
<evidence type="ECO:0000256" key="2">
    <source>
        <dbReference type="SAM" id="MobiDB-lite"/>
    </source>
</evidence>
<keyword evidence="1 4" id="KW-0238">DNA-binding</keyword>
<feature type="region of interest" description="Disordered" evidence="2">
    <location>
        <begin position="49"/>
        <end position="76"/>
    </location>
</feature>
<dbReference type="Pfam" id="PF04014">
    <property type="entry name" value="MazE_antitoxin"/>
    <property type="match status" value="1"/>
</dbReference>
<dbReference type="InterPro" id="IPR007159">
    <property type="entry name" value="SpoVT-AbrB_dom"/>
</dbReference>
<comment type="caution">
    <text evidence="4">The sequence shown here is derived from an EMBL/GenBank/DDBJ whole genome shotgun (WGS) entry which is preliminary data.</text>
</comment>
<dbReference type="PROSITE" id="PS51740">
    <property type="entry name" value="SPOVT_ABRB"/>
    <property type="match status" value="1"/>
</dbReference>
<dbReference type="InterPro" id="IPR037914">
    <property type="entry name" value="SpoVT-AbrB_sf"/>
</dbReference>